<keyword evidence="3" id="KW-1185">Reference proteome</keyword>
<name>A0A554VBJ4_9FLAO</name>
<dbReference type="Proteomes" id="UP000318833">
    <property type="component" value="Unassembled WGS sequence"/>
</dbReference>
<keyword evidence="1" id="KW-0472">Membrane</keyword>
<gene>
    <name evidence="2" type="ORF">FOF46_28145</name>
</gene>
<dbReference type="AlphaFoldDB" id="A0A554VBJ4"/>
<feature type="transmembrane region" description="Helical" evidence="1">
    <location>
        <begin position="6"/>
        <end position="27"/>
    </location>
</feature>
<keyword evidence="1" id="KW-1133">Transmembrane helix</keyword>
<sequence>MMKLIVENWAQITVVLGIIGYIIKLFLDSNFKKKEISFLKIQEMKLIETKVFFQSYQSFSIALEQYINQLFHGLHSEEIFNKFRKEIRDCHIDFEYKCMTIKLFLNDVDIQTVEEISEVLKSIKIDIERCIIHINKEKRDQYWDKLEKIKKVQFRKELPSLIKKIETSLRKSYNVA</sequence>
<comment type="caution">
    <text evidence="2">The sequence shown here is derived from an EMBL/GenBank/DDBJ whole genome shotgun (WGS) entry which is preliminary data.</text>
</comment>
<reference evidence="2 3" key="1">
    <citation type="submission" date="2019-07" db="EMBL/GenBank/DDBJ databases">
        <title>The draft genome sequence of Aquimarina algiphila M91.</title>
        <authorList>
            <person name="Meng X."/>
        </authorList>
    </citation>
    <scope>NUCLEOTIDE SEQUENCE [LARGE SCALE GENOMIC DNA]</scope>
    <source>
        <strain evidence="2 3">M91</strain>
    </source>
</reference>
<dbReference type="EMBL" id="VLNR01000094">
    <property type="protein sequence ID" value="TSE03938.1"/>
    <property type="molecule type" value="Genomic_DNA"/>
</dbReference>
<dbReference type="RefSeq" id="WP_208746829.1">
    <property type="nucleotide sequence ID" value="NZ_CANMXV010000088.1"/>
</dbReference>
<protein>
    <submittedName>
        <fullName evidence="2">Uncharacterized protein</fullName>
    </submittedName>
</protein>
<evidence type="ECO:0000313" key="2">
    <source>
        <dbReference type="EMBL" id="TSE03938.1"/>
    </source>
</evidence>
<evidence type="ECO:0000313" key="3">
    <source>
        <dbReference type="Proteomes" id="UP000318833"/>
    </source>
</evidence>
<keyword evidence="1" id="KW-0812">Transmembrane</keyword>
<evidence type="ECO:0000256" key="1">
    <source>
        <dbReference type="SAM" id="Phobius"/>
    </source>
</evidence>
<proteinExistence type="predicted"/>
<organism evidence="2 3">
    <name type="scientific">Aquimarina algiphila</name>
    <dbReference type="NCBI Taxonomy" id="2047982"/>
    <lineage>
        <taxon>Bacteria</taxon>
        <taxon>Pseudomonadati</taxon>
        <taxon>Bacteroidota</taxon>
        <taxon>Flavobacteriia</taxon>
        <taxon>Flavobacteriales</taxon>
        <taxon>Flavobacteriaceae</taxon>
        <taxon>Aquimarina</taxon>
    </lineage>
</organism>
<accession>A0A554VBJ4</accession>